<accession>A0A927MMN8</accession>
<protein>
    <submittedName>
        <fullName evidence="1">Uncharacterized protein</fullName>
    </submittedName>
</protein>
<organism evidence="1 2">
    <name type="scientific">Sporosarcina limicola</name>
    <dbReference type="NCBI Taxonomy" id="34101"/>
    <lineage>
        <taxon>Bacteria</taxon>
        <taxon>Bacillati</taxon>
        <taxon>Bacillota</taxon>
        <taxon>Bacilli</taxon>
        <taxon>Bacillales</taxon>
        <taxon>Caryophanaceae</taxon>
        <taxon>Sporosarcina</taxon>
    </lineage>
</organism>
<dbReference type="EMBL" id="JADBEL010000054">
    <property type="protein sequence ID" value="MBE1557140.1"/>
    <property type="molecule type" value="Genomic_DNA"/>
</dbReference>
<sequence>MFEIEQRDKRQNFIFIGRLKRGELEQLSESFSTVQEAKIKLDEVQRYKESAPQQLVEMERDE</sequence>
<evidence type="ECO:0000313" key="1">
    <source>
        <dbReference type="EMBL" id="MBE1557140.1"/>
    </source>
</evidence>
<comment type="caution">
    <text evidence="1">The sequence shown here is derived from an EMBL/GenBank/DDBJ whole genome shotgun (WGS) entry which is preliminary data.</text>
</comment>
<dbReference type="RefSeq" id="WP_192600725.1">
    <property type="nucleotide sequence ID" value="NZ_JADBEL010000054.1"/>
</dbReference>
<gene>
    <name evidence="1" type="ORF">H4683_004277</name>
</gene>
<dbReference type="Proteomes" id="UP000658225">
    <property type="component" value="Unassembled WGS sequence"/>
</dbReference>
<dbReference type="AlphaFoldDB" id="A0A927MMN8"/>
<name>A0A927MMN8_9BACL</name>
<evidence type="ECO:0000313" key="2">
    <source>
        <dbReference type="Proteomes" id="UP000658225"/>
    </source>
</evidence>
<reference evidence="1" key="1">
    <citation type="submission" date="2020-10" db="EMBL/GenBank/DDBJ databases">
        <title>Genomic Encyclopedia of Type Strains, Phase IV (KMG-IV): sequencing the most valuable type-strain genomes for metagenomic binning, comparative biology and taxonomic classification.</title>
        <authorList>
            <person name="Goeker M."/>
        </authorList>
    </citation>
    <scope>NUCLEOTIDE SEQUENCE</scope>
    <source>
        <strain evidence="1">DSM 13886</strain>
    </source>
</reference>
<keyword evidence="2" id="KW-1185">Reference proteome</keyword>
<proteinExistence type="predicted"/>